<evidence type="ECO:0000313" key="4">
    <source>
        <dbReference type="EMBL" id="SDQ95092.1"/>
    </source>
</evidence>
<dbReference type="InterPro" id="IPR010982">
    <property type="entry name" value="Lambda_DNA-bd_dom_sf"/>
</dbReference>
<dbReference type="PANTHER" id="PTHR46558">
    <property type="entry name" value="TRACRIPTIONAL REGULATORY PROTEIN-RELATED-RELATED"/>
    <property type="match status" value="1"/>
</dbReference>
<evidence type="ECO:0000259" key="3">
    <source>
        <dbReference type="PROSITE" id="PS50943"/>
    </source>
</evidence>
<name>A0ABY0TJU3_9PROT</name>
<accession>A0ABY0TJU3</accession>
<dbReference type="SMART" id="SM00530">
    <property type="entry name" value="HTH_XRE"/>
    <property type="match status" value="1"/>
</dbReference>
<evidence type="ECO:0000256" key="1">
    <source>
        <dbReference type="ARBA" id="ARBA00023125"/>
    </source>
</evidence>
<dbReference type="CDD" id="cd00093">
    <property type="entry name" value="HTH_XRE"/>
    <property type="match status" value="1"/>
</dbReference>
<sequence>MSIGSRLVQLRNKYKLTQSQLGELCGVSKAAVSAWENGVATPEIKKLLIIHSVFAFSFDWLIAGEGQMERIETAADTSERRLISRRNAQQYDRRKMGRRDSCHHDRRRIQL</sequence>
<dbReference type="Proteomes" id="UP000183471">
    <property type="component" value="Unassembled WGS sequence"/>
</dbReference>
<reference evidence="4 5" key="1">
    <citation type="submission" date="2016-10" db="EMBL/GenBank/DDBJ databases">
        <authorList>
            <person name="Varghese N."/>
            <person name="Submissions S."/>
        </authorList>
    </citation>
    <scope>NUCLEOTIDE SEQUENCE [LARGE SCALE GENOMIC DNA]</scope>
    <source>
        <strain evidence="4 5">Nl1</strain>
    </source>
</reference>
<organism evidence="4 5">
    <name type="scientific">Nitrosospira multiformis</name>
    <dbReference type="NCBI Taxonomy" id="1231"/>
    <lineage>
        <taxon>Bacteria</taxon>
        <taxon>Pseudomonadati</taxon>
        <taxon>Pseudomonadota</taxon>
        <taxon>Betaproteobacteria</taxon>
        <taxon>Nitrosomonadales</taxon>
        <taxon>Nitrosomonadaceae</taxon>
        <taxon>Nitrosospira</taxon>
    </lineage>
</organism>
<dbReference type="PANTHER" id="PTHR46558:SF11">
    <property type="entry name" value="HTH-TYPE TRANSCRIPTIONAL REGULATOR XRE"/>
    <property type="match status" value="1"/>
</dbReference>
<gene>
    <name evidence="4" type="ORF">SAMN05216402_2957</name>
</gene>
<evidence type="ECO:0000313" key="5">
    <source>
        <dbReference type="Proteomes" id="UP000183471"/>
    </source>
</evidence>
<dbReference type="Pfam" id="PF01381">
    <property type="entry name" value="HTH_3"/>
    <property type="match status" value="1"/>
</dbReference>
<dbReference type="RefSeq" id="WP_074633817.1">
    <property type="nucleotide sequence ID" value="NZ_FNKY01000001.1"/>
</dbReference>
<keyword evidence="1" id="KW-0238">DNA-binding</keyword>
<dbReference type="SUPFAM" id="SSF47413">
    <property type="entry name" value="lambda repressor-like DNA-binding domains"/>
    <property type="match status" value="1"/>
</dbReference>
<feature type="compositionally biased region" description="Basic and acidic residues" evidence="2">
    <location>
        <begin position="91"/>
        <end position="103"/>
    </location>
</feature>
<dbReference type="Gene3D" id="1.10.260.40">
    <property type="entry name" value="lambda repressor-like DNA-binding domains"/>
    <property type="match status" value="1"/>
</dbReference>
<dbReference type="PROSITE" id="PS50943">
    <property type="entry name" value="HTH_CROC1"/>
    <property type="match status" value="1"/>
</dbReference>
<keyword evidence="5" id="KW-1185">Reference proteome</keyword>
<feature type="domain" description="HTH cro/C1-type" evidence="3">
    <location>
        <begin position="7"/>
        <end position="61"/>
    </location>
</feature>
<evidence type="ECO:0000256" key="2">
    <source>
        <dbReference type="SAM" id="MobiDB-lite"/>
    </source>
</evidence>
<protein>
    <submittedName>
        <fullName evidence="4">Helix-turn-helix</fullName>
    </submittedName>
</protein>
<dbReference type="EMBL" id="FNKY01000001">
    <property type="protein sequence ID" value="SDQ95092.1"/>
    <property type="molecule type" value="Genomic_DNA"/>
</dbReference>
<proteinExistence type="predicted"/>
<feature type="region of interest" description="Disordered" evidence="2">
    <location>
        <begin position="82"/>
        <end position="111"/>
    </location>
</feature>
<comment type="caution">
    <text evidence="4">The sequence shown here is derived from an EMBL/GenBank/DDBJ whole genome shotgun (WGS) entry which is preliminary data.</text>
</comment>
<dbReference type="InterPro" id="IPR001387">
    <property type="entry name" value="Cro/C1-type_HTH"/>
</dbReference>